<reference evidence="3 4" key="1">
    <citation type="submission" date="2011-12" db="EMBL/GenBank/DDBJ databases">
        <authorList>
            <person name="Kriszt B."/>
            <person name="Tancsics A."/>
            <person name="Cserhati M."/>
            <person name="Toth A."/>
            <person name="Nagy I."/>
            <person name="Horvath B."/>
            <person name="Tamura T."/>
            <person name="Kukolya J."/>
            <person name="Szoboszlay S."/>
        </authorList>
    </citation>
    <scope>NUCLEOTIDE SEQUENCE [LARGE SCALE GENOMIC DNA]</scope>
    <source>
        <strain evidence="3 4">AK37</strain>
    </source>
</reference>
<evidence type="ECO:0000259" key="2">
    <source>
        <dbReference type="PROSITE" id="PS51674"/>
    </source>
</evidence>
<evidence type="ECO:0000256" key="1">
    <source>
        <dbReference type="SAM" id="MobiDB-lite"/>
    </source>
</evidence>
<dbReference type="EMBL" id="AHBW01000033">
    <property type="protein sequence ID" value="EHK84899.1"/>
    <property type="molecule type" value="Genomic_DNA"/>
</dbReference>
<sequence length="152" mass="17070">MVATRSRTRPSADRPLAAAVRSLLDVLGDLPRLAGRPPCADAPHLFDLWRDTPETPQAALERWRRAEALCLDCPLLRDCLPLVEQDVYGIYAGLVVGLSGMRAAPPSELEYRGPSRDGRTRFALDREAVKRRQRRHARLRAARRQHTEQLGA</sequence>
<comment type="caution">
    <text evidence="3">The sequence shown here is derived from an EMBL/GenBank/DDBJ whole genome shotgun (WGS) entry which is preliminary data.</text>
</comment>
<protein>
    <recommendedName>
        <fullName evidence="2">4Fe-4S Wbl-type domain-containing protein</fullName>
    </recommendedName>
</protein>
<feature type="compositionally biased region" description="Basic residues" evidence="1">
    <location>
        <begin position="131"/>
        <end position="144"/>
    </location>
</feature>
<feature type="domain" description="4Fe-4S Wbl-type" evidence="2">
    <location>
        <begin position="38"/>
        <end position="101"/>
    </location>
</feature>
<gene>
    <name evidence="3" type="ORF">AK37_05552</name>
</gene>
<feature type="region of interest" description="Disordered" evidence="1">
    <location>
        <begin position="122"/>
        <end position="152"/>
    </location>
</feature>
<dbReference type="PROSITE" id="PS51674">
    <property type="entry name" value="4FE4S_WBL"/>
    <property type="match status" value="1"/>
</dbReference>
<evidence type="ECO:0000313" key="3">
    <source>
        <dbReference type="EMBL" id="EHK84899.1"/>
    </source>
</evidence>
<proteinExistence type="predicted"/>
<organism evidence="3 4">
    <name type="scientific">Rhodococcus pyridinivorans AK37</name>
    <dbReference type="NCBI Taxonomy" id="1114960"/>
    <lineage>
        <taxon>Bacteria</taxon>
        <taxon>Bacillati</taxon>
        <taxon>Actinomycetota</taxon>
        <taxon>Actinomycetes</taxon>
        <taxon>Mycobacteriales</taxon>
        <taxon>Nocardiaceae</taxon>
        <taxon>Rhodococcus</taxon>
    </lineage>
</organism>
<name>H0JNC7_9NOCA</name>
<dbReference type="InterPro" id="IPR034768">
    <property type="entry name" value="4FE4S_WBL"/>
</dbReference>
<dbReference type="RefSeq" id="WP_006551104.1">
    <property type="nucleotide sequence ID" value="NZ_AHBW01000033.1"/>
</dbReference>
<accession>H0JNC7</accession>
<evidence type="ECO:0000313" key="4">
    <source>
        <dbReference type="Proteomes" id="UP000005064"/>
    </source>
</evidence>
<dbReference type="PATRIC" id="fig|1114960.4.peg.1116"/>
<dbReference type="Proteomes" id="UP000005064">
    <property type="component" value="Unassembled WGS sequence"/>
</dbReference>
<dbReference type="AlphaFoldDB" id="H0JNC7"/>